<comment type="caution">
    <text evidence="5">The sequence shown here is derived from an EMBL/GenBank/DDBJ whole genome shotgun (WGS) entry which is preliminary data.</text>
</comment>
<dbReference type="PANTHER" id="PTHR43320">
    <property type="entry name" value="SUGAR KINASE"/>
    <property type="match status" value="1"/>
</dbReference>
<dbReference type="Proteomes" id="UP000247807">
    <property type="component" value="Unassembled WGS sequence"/>
</dbReference>
<dbReference type="PANTHER" id="PTHR43320:SF3">
    <property type="entry name" value="CARBOHYDRATE KINASE PFKB DOMAIN-CONTAINING PROTEIN"/>
    <property type="match status" value="1"/>
</dbReference>
<keyword evidence="2" id="KW-0808">Transferase</keyword>
<protein>
    <submittedName>
        <fullName evidence="5">Adenosine kinase</fullName>
    </submittedName>
</protein>
<accession>A0A318R398</accession>
<dbReference type="Pfam" id="PF00294">
    <property type="entry name" value="PfkB"/>
    <property type="match status" value="1"/>
</dbReference>
<dbReference type="Gene3D" id="3.40.1190.20">
    <property type="match status" value="1"/>
</dbReference>
<proteinExistence type="inferred from homology"/>
<dbReference type="CDD" id="cd01168">
    <property type="entry name" value="adenosine_kinase"/>
    <property type="match status" value="1"/>
</dbReference>
<gene>
    <name evidence="5" type="ORF">DNJ73_02760</name>
</gene>
<evidence type="ECO:0000313" key="5">
    <source>
        <dbReference type="EMBL" id="PYE02690.1"/>
    </source>
</evidence>
<dbReference type="RefSeq" id="WP_158466185.1">
    <property type="nucleotide sequence ID" value="NZ_QJUE01000002.1"/>
</dbReference>
<dbReference type="EMBL" id="QJUE01000002">
    <property type="protein sequence ID" value="PYE02690.1"/>
    <property type="molecule type" value="Genomic_DNA"/>
</dbReference>
<dbReference type="Gene3D" id="3.30.1110.10">
    <property type="match status" value="1"/>
</dbReference>
<organism evidence="5 6">
    <name type="scientific">Prochlorococcus marinus XMU1408</name>
    <dbReference type="NCBI Taxonomy" id="2213228"/>
    <lineage>
        <taxon>Bacteria</taxon>
        <taxon>Bacillati</taxon>
        <taxon>Cyanobacteriota</taxon>
        <taxon>Cyanophyceae</taxon>
        <taxon>Synechococcales</taxon>
        <taxon>Prochlorococcaceae</taxon>
        <taxon>Prochlorococcus</taxon>
    </lineage>
</organism>
<evidence type="ECO:0000256" key="1">
    <source>
        <dbReference type="ARBA" id="ARBA00010688"/>
    </source>
</evidence>
<dbReference type="InterPro" id="IPR029056">
    <property type="entry name" value="Ribokinase-like"/>
</dbReference>
<dbReference type="SUPFAM" id="SSF53613">
    <property type="entry name" value="Ribokinase-like"/>
    <property type="match status" value="1"/>
</dbReference>
<dbReference type="GO" id="GO:0016301">
    <property type="term" value="F:kinase activity"/>
    <property type="evidence" value="ECO:0007669"/>
    <property type="project" value="UniProtKB-KW"/>
</dbReference>
<keyword evidence="3 5" id="KW-0418">Kinase</keyword>
<sequence>MKERINESSLDVVGIGNAIVDVLTKIDDSLLEKLSFKKGSMTLIDENKAKELYEIVNNGIQKSGGSVANSLACVSQLGGKAAFIGRVRNDKLGEIFTEEISRTGTIYKTPPSSAGPSTARCLIFITPDAQRTMCTYLGASVLLEPNDLDLSIVREAKILYLEGYLWDNPAAKNAFIKAAEIAKNAGRKVALSLSDSFCVNRHRESFIKLVEDYIDILFANEEEITSLYKTSNLKLAIEKLKPKCEITAITLGKNGSILIVNGKEIIIDPYIHGNAIDTTGAGDIYAGGFLKGLANNLDPAISAKIGSICAGQIVTQLGSRSNTDLLNLINKHL</sequence>
<dbReference type="InterPro" id="IPR002173">
    <property type="entry name" value="Carboh/pur_kinase_PfkB_CS"/>
</dbReference>
<evidence type="ECO:0000256" key="2">
    <source>
        <dbReference type="ARBA" id="ARBA00022679"/>
    </source>
</evidence>
<comment type="similarity">
    <text evidence="1">Belongs to the carbohydrate kinase PfkB family.</text>
</comment>
<dbReference type="OrthoDB" id="9775849at2"/>
<dbReference type="AlphaFoldDB" id="A0A318R398"/>
<dbReference type="InterPro" id="IPR011611">
    <property type="entry name" value="PfkB_dom"/>
</dbReference>
<name>A0A318R398_PROMR</name>
<evidence type="ECO:0000256" key="3">
    <source>
        <dbReference type="ARBA" id="ARBA00022777"/>
    </source>
</evidence>
<evidence type="ECO:0000313" key="6">
    <source>
        <dbReference type="Proteomes" id="UP000247807"/>
    </source>
</evidence>
<evidence type="ECO:0000259" key="4">
    <source>
        <dbReference type="Pfam" id="PF00294"/>
    </source>
</evidence>
<dbReference type="PROSITE" id="PS00584">
    <property type="entry name" value="PFKB_KINASES_2"/>
    <property type="match status" value="1"/>
</dbReference>
<feature type="domain" description="Carbohydrate kinase PfkB" evidence="4">
    <location>
        <begin position="51"/>
        <end position="322"/>
    </location>
</feature>
<reference evidence="5 6" key="1">
    <citation type="journal article" date="2018" name="Appl. Environ. Microbiol.">
        <title>Genome rearrangement shapes Prochlorococcus ecological adaptation.</title>
        <authorList>
            <person name="Yan W."/>
            <person name="Wei S."/>
            <person name="Wang Q."/>
            <person name="Xiao X."/>
            <person name="Zeng Q."/>
            <person name="Jiao N."/>
            <person name="Zhang R."/>
        </authorList>
    </citation>
    <scope>NUCLEOTIDE SEQUENCE [LARGE SCALE GENOMIC DNA]</scope>
    <source>
        <strain evidence="5 6">XMU1408</strain>
    </source>
</reference>
<dbReference type="InterPro" id="IPR052700">
    <property type="entry name" value="Carb_kinase_PfkB-like"/>
</dbReference>